<organism evidence="4 5">
    <name type="scientific">Ostreococcus lucimarinus (strain CCE9901)</name>
    <dbReference type="NCBI Taxonomy" id="436017"/>
    <lineage>
        <taxon>Eukaryota</taxon>
        <taxon>Viridiplantae</taxon>
        <taxon>Chlorophyta</taxon>
        <taxon>Mamiellophyceae</taxon>
        <taxon>Mamiellales</taxon>
        <taxon>Bathycoccaceae</taxon>
        <taxon>Ostreococcus</taxon>
    </lineage>
</organism>
<dbReference type="InterPro" id="IPR002347">
    <property type="entry name" value="SDR_fam"/>
</dbReference>
<keyword evidence="3" id="KW-0560">Oxidoreductase</keyword>
<dbReference type="STRING" id="436017.A4S212"/>
<accession>A4S212</accession>
<dbReference type="Proteomes" id="UP000001568">
    <property type="component" value="Chromosome 8"/>
</dbReference>
<dbReference type="Gene3D" id="3.40.50.720">
    <property type="entry name" value="NAD(P)-binding Rossmann-like Domain"/>
    <property type="match status" value="1"/>
</dbReference>
<dbReference type="OrthoDB" id="1393670at2759"/>
<dbReference type="HOGENOM" id="CLU_010194_1_1_1"/>
<keyword evidence="2" id="KW-0521">NADP</keyword>
<dbReference type="OMA" id="DQKSHIE"/>
<dbReference type="PANTHER" id="PTHR43618:SF8">
    <property type="entry name" value="7ALPHA-HYDROXYSTEROID DEHYDROGENASE"/>
    <property type="match status" value="1"/>
</dbReference>
<name>A4S212_OSTLU</name>
<dbReference type="FunFam" id="3.40.50.720:FF:000084">
    <property type="entry name" value="Short-chain dehydrogenase reductase"/>
    <property type="match status" value="1"/>
</dbReference>
<dbReference type="AlphaFoldDB" id="A4S212"/>
<dbReference type="InterPro" id="IPR036291">
    <property type="entry name" value="NAD(P)-bd_dom_sf"/>
</dbReference>
<evidence type="ECO:0000256" key="3">
    <source>
        <dbReference type="ARBA" id="ARBA00023002"/>
    </source>
</evidence>
<evidence type="ECO:0000313" key="5">
    <source>
        <dbReference type="Proteomes" id="UP000001568"/>
    </source>
</evidence>
<protein>
    <submittedName>
        <fullName evidence="4">Uncharacterized protein</fullName>
    </submittedName>
</protein>
<evidence type="ECO:0000256" key="1">
    <source>
        <dbReference type="ARBA" id="ARBA00006484"/>
    </source>
</evidence>
<dbReference type="GeneID" id="5003103"/>
<dbReference type="KEGG" id="olu:OSTLU_16609"/>
<gene>
    <name evidence="4" type="ORF">OSTLU_16609</name>
</gene>
<dbReference type="EMBL" id="CP000588">
    <property type="protein sequence ID" value="ABO97538.1"/>
    <property type="molecule type" value="Genomic_DNA"/>
</dbReference>
<dbReference type="InterPro" id="IPR052178">
    <property type="entry name" value="Sec_Metab_Biosynth_SDR"/>
</dbReference>
<dbReference type="Pfam" id="PF13561">
    <property type="entry name" value="adh_short_C2"/>
    <property type="match status" value="1"/>
</dbReference>
<dbReference type="SUPFAM" id="SSF51735">
    <property type="entry name" value="NAD(P)-binding Rossmann-fold domains"/>
    <property type="match status" value="1"/>
</dbReference>
<dbReference type="PANTHER" id="PTHR43618">
    <property type="entry name" value="7-ALPHA-HYDROXYSTEROID DEHYDROGENASE"/>
    <property type="match status" value="1"/>
</dbReference>
<dbReference type="Gramene" id="ABO97538">
    <property type="protein sequence ID" value="ABO97538"/>
    <property type="gene ID" value="OSTLU_16609"/>
</dbReference>
<dbReference type="PRINTS" id="PR00081">
    <property type="entry name" value="GDHRDH"/>
</dbReference>
<evidence type="ECO:0000313" key="4">
    <source>
        <dbReference type="EMBL" id="ABO97538.1"/>
    </source>
</evidence>
<dbReference type="eggNOG" id="KOG0725">
    <property type="taxonomic scope" value="Eukaryota"/>
</dbReference>
<keyword evidence="5" id="KW-1185">Reference proteome</keyword>
<reference evidence="4 5" key="1">
    <citation type="journal article" date="2007" name="Proc. Natl. Acad. Sci. U.S.A.">
        <title>The tiny eukaryote Ostreococcus provides genomic insights into the paradox of plankton speciation.</title>
        <authorList>
            <person name="Palenik B."/>
            <person name="Grimwood J."/>
            <person name="Aerts A."/>
            <person name="Rouze P."/>
            <person name="Salamov A."/>
            <person name="Putnam N."/>
            <person name="Dupont C."/>
            <person name="Jorgensen R."/>
            <person name="Derelle E."/>
            <person name="Rombauts S."/>
            <person name="Zhou K."/>
            <person name="Otillar R."/>
            <person name="Merchant S.S."/>
            <person name="Podell S."/>
            <person name="Gaasterland T."/>
            <person name="Napoli C."/>
            <person name="Gendler K."/>
            <person name="Manuell A."/>
            <person name="Tai V."/>
            <person name="Vallon O."/>
            <person name="Piganeau G."/>
            <person name="Jancek S."/>
            <person name="Heijde M."/>
            <person name="Jabbari K."/>
            <person name="Bowler C."/>
            <person name="Lohr M."/>
            <person name="Robbens S."/>
            <person name="Werner G."/>
            <person name="Dubchak I."/>
            <person name="Pazour G.J."/>
            <person name="Ren Q."/>
            <person name="Paulsen I."/>
            <person name="Delwiche C."/>
            <person name="Schmutz J."/>
            <person name="Rokhsar D."/>
            <person name="Van de Peer Y."/>
            <person name="Moreau H."/>
            <person name="Grigoriev I.V."/>
        </authorList>
    </citation>
    <scope>NUCLEOTIDE SEQUENCE [LARGE SCALE GENOMIC DNA]</scope>
    <source>
        <strain evidence="4 5">CCE9901</strain>
    </source>
</reference>
<dbReference type="GO" id="GO:0016491">
    <property type="term" value="F:oxidoreductase activity"/>
    <property type="evidence" value="ECO:0007669"/>
    <property type="project" value="UniProtKB-KW"/>
</dbReference>
<sequence length="266" mass="27436">MSSNFAFDAAGKVVVVTGGGRGIGAGIVDAFARQHGAKRVYSVSRSTEDTVLKPSTASGGEIVGVSADLSTPDGAAKVASTIAARGDDLVHVLVHNSGASWGAELESHDDKGFVKTYQLNVMGTWRLTVALLPHLMKAGTPQDPARVIVIGSIAGIRPQKYPTFSYDASKAALHHLALKLADEFARKRALDITVNVVAPGYIPTKMSAGLTKYGESSDDIVASSVPLRRAGAPADVAGAVAFLSSDAAAWITGVVLPVDGGFLAKL</sequence>
<proteinExistence type="inferred from homology"/>
<evidence type="ECO:0000256" key="2">
    <source>
        <dbReference type="ARBA" id="ARBA00022857"/>
    </source>
</evidence>
<comment type="similarity">
    <text evidence="1">Belongs to the short-chain dehydrogenases/reductases (SDR) family.</text>
</comment>
<dbReference type="RefSeq" id="XP_001419245.1">
    <property type="nucleotide sequence ID" value="XM_001419208.1"/>
</dbReference>